<organism evidence="7 8">
    <name type="scientific">Labrus bergylta</name>
    <name type="common">ballan wrasse</name>
    <dbReference type="NCBI Taxonomy" id="56723"/>
    <lineage>
        <taxon>Eukaryota</taxon>
        <taxon>Metazoa</taxon>
        <taxon>Chordata</taxon>
        <taxon>Craniata</taxon>
        <taxon>Vertebrata</taxon>
        <taxon>Euteleostomi</taxon>
        <taxon>Actinopterygii</taxon>
        <taxon>Neopterygii</taxon>
        <taxon>Teleostei</taxon>
        <taxon>Neoteleostei</taxon>
        <taxon>Acanthomorphata</taxon>
        <taxon>Eupercaria</taxon>
        <taxon>Labriformes</taxon>
        <taxon>Labridae</taxon>
        <taxon>Labrus</taxon>
    </lineage>
</organism>
<dbReference type="InterPro" id="IPR004032">
    <property type="entry name" value="PMP22_EMP_MP20"/>
</dbReference>
<evidence type="ECO:0000256" key="1">
    <source>
        <dbReference type="ARBA" id="ARBA00004141"/>
    </source>
</evidence>
<keyword evidence="8" id="KW-1185">Reference proteome</keyword>
<evidence type="ECO:0000313" key="8">
    <source>
        <dbReference type="Proteomes" id="UP000261660"/>
    </source>
</evidence>
<comment type="subcellular location">
    <subcellularLocation>
        <location evidence="1 6">Membrane</location>
        <topology evidence="1 6">Multi-pass membrane protein</topology>
    </subcellularLocation>
</comment>
<evidence type="ECO:0000313" key="7">
    <source>
        <dbReference type="Ensembl" id="ENSLBEP00000032055.1"/>
    </source>
</evidence>
<feature type="transmembrane region" description="Helical" evidence="6">
    <location>
        <begin position="173"/>
        <end position="194"/>
    </location>
</feature>
<comment type="caution">
    <text evidence="6">Lacks conserved residue(s) required for the propagation of feature annotation.</text>
</comment>
<reference evidence="7" key="2">
    <citation type="submission" date="2025-09" db="UniProtKB">
        <authorList>
            <consortium name="Ensembl"/>
        </authorList>
    </citation>
    <scope>IDENTIFICATION</scope>
</reference>
<name>A0A3Q3NCX8_9LABR</name>
<dbReference type="PANTHER" id="PTHR10671:SF8">
    <property type="entry name" value="EPITHELIAL MEMBRANE PROTEIN 3"/>
    <property type="match status" value="1"/>
</dbReference>
<dbReference type="GeneTree" id="ENSGT00950000182858"/>
<keyword evidence="5 6" id="KW-0472">Membrane</keyword>
<reference evidence="7" key="1">
    <citation type="submission" date="2025-08" db="UniProtKB">
        <authorList>
            <consortium name="Ensembl"/>
        </authorList>
    </citation>
    <scope>IDENTIFICATION</scope>
</reference>
<evidence type="ECO:0000256" key="2">
    <source>
        <dbReference type="ARBA" id="ARBA00006864"/>
    </source>
</evidence>
<evidence type="ECO:0000256" key="6">
    <source>
        <dbReference type="RuleBase" id="RU363088"/>
    </source>
</evidence>
<dbReference type="InterPro" id="IPR050579">
    <property type="entry name" value="PMP-22/EMP/MP20-like"/>
</dbReference>
<proteinExistence type="inferred from homology"/>
<feature type="transmembrane region" description="Helical" evidence="6">
    <location>
        <begin position="69"/>
        <end position="87"/>
    </location>
</feature>
<feature type="transmembrane region" description="Helical" evidence="6">
    <location>
        <begin position="99"/>
        <end position="125"/>
    </location>
</feature>
<evidence type="ECO:0000256" key="3">
    <source>
        <dbReference type="ARBA" id="ARBA00022692"/>
    </source>
</evidence>
<dbReference type="AlphaFoldDB" id="A0A3Q3NCX8"/>
<keyword evidence="3 6" id="KW-0812">Transmembrane</keyword>
<sequence>MTTGNTILLTQTNKTAGMDEGVHRPSPSAWEPKHRLSVPTPLCPRKGTSLVPPAIFFYGTHRYFQKMKCVLKCVICFSTAFCVLYFISRAVCTQDTRLLPHLTAAMVCLLISITVLHLVTLAMLLTATLEKWWVWEDSKISDLWFNCFHDNATDTWLCATTDDSEWLQSVQALMILSVVFSSISFLVFVGQLITISKGGLFYFTGLCQAFAGLTVFAACLIFTFHRKEILGDTRDLSKGHFGYCFILAWLCVPILFVSAILYAHLRKRQ</sequence>
<dbReference type="PRINTS" id="PR01453">
    <property type="entry name" value="EPMEMFAMILY"/>
</dbReference>
<dbReference type="Proteomes" id="UP000261660">
    <property type="component" value="Unplaced"/>
</dbReference>
<comment type="similarity">
    <text evidence="2 6">Belongs to the PMP-22/EMP/MP20 family.</text>
</comment>
<feature type="transmembrane region" description="Helical" evidence="6">
    <location>
        <begin position="200"/>
        <end position="222"/>
    </location>
</feature>
<dbReference type="PANTHER" id="PTHR10671">
    <property type="entry name" value="EPITHELIAL MEMBRANE PROTEIN-RELATED"/>
    <property type="match status" value="1"/>
</dbReference>
<dbReference type="Gene3D" id="1.20.140.150">
    <property type="match status" value="1"/>
</dbReference>
<protein>
    <submittedName>
        <fullName evidence="7">Alpha 1,3-galactosyltransferase 2</fullName>
    </submittedName>
</protein>
<dbReference type="GO" id="GO:0005886">
    <property type="term" value="C:plasma membrane"/>
    <property type="evidence" value="ECO:0007669"/>
    <property type="project" value="TreeGrafter"/>
</dbReference>
<evidence type="ECO:0000256" key="4">
    <source>
        <dbReference type="ARBA" id="ARBA00022989"/>
    </source>
</evidence>
<dbReference type="InterPro" id="IPR004031">
    <property type="entry name" value="PMP22/EMP/MP20/Claudin"/>
</dbReference>
<dbReference type="Ensembl" id="ENSLBET00000033497.1">
    <property type="protein sequence ID" value="ENSLBEP00000032055.1"/>
    <property type="gene ID" value="ENSLBEG00000024179.1"/>
</dbReference>
<keyword evidence="4 6" id="KW-1133">Transmembrane helix</keyword>
<feature type="transmembrane region" description="Helical" evidence="6">
    <location>
        <begin position="243"/>
        <end position="265"/>
    </location>
</feature>
<accession>A0A3Q3NCX8</accession>
<dbReference type="Pfam" id="PF00822">
    <property type="entry name" value="PMP22_Claudin"/>
    <property type="match status" value="1"/>
</dbReference>
<evidence type="ECO:0000256" key="5">
    <source>
        <dbReference type="ARBA" id="ARBA00023136"/>
    </source>
</evidence>